<name>J3N9S7_ORYBR</name>
<feature type="domain" description="DUF4220" evidence="3">
    <location>
        <begin position="50"/>
        <end position="388"/>
    </location>
</feature>
<keyword evidence="2" id="KW-0472">Membrane</keyword>
<reference evidence="4" key="2">
    <citation type="submission" date="2013-04" db="UniProtKB">
        <authorList>
            <consortium name="EnsemblPlants"/>
        </authorList>
    </citation>
    <scope>IDENTIFICATION</scope>
</reference>
<sequence length="774" mass="85469">MAGAEAVTSSWKEWALQALVLLSLMVQVTLLILAEFRRYIDSGVLKAFVWSTYMLADATAISVLGHLSVTSRSPGHELLALWAPFLLLHLGGQDKITAYAIEDNRLWLRHLQTLVVQVAAATYVIYGSTSIIVAGSHPLLLLSATMLMLVVGVVKYGERVWALRCAGSRPTGKYQSDIGKRRFSEGVPVSFISRLDQAETLLLYAHLLLDFAKDKFKGPLPRLFLCGPMNRESRLLGQEELYRVAEMQISLLHDVFYTKAEVTHTWYGLCIRVVSSLATTIAFFLFNTLLLLGDRRRHDRRPNGYNRADVIITYVLFAGAVVLETMSLLRAMLSSWTCALLVKKGSEGSSVCNFLAHIPACLRRLVRAAHWRRERSWSSSMGQLSLVQLCVRSRASRCSKIARWMGVEDWWNILAYSGPSIPVSVSIKHLLLETLKAKQWGQDEFESRGLYRDPAWVADSKMEQRILIWHIATDIYLCWYKDQEKKQAEAASGPGSSAEEQQREATSGSGSAVEEQQRKAITGSSGSAGEEQQRETMSGSGSAAEEQQREAMSGSGSSAEEEQIEAASVSGSASAAEEGEEQAEADSGSGSGSGSAADLVETAQALSNYMLFLLASRPHMLPPDASRNDYLVLCYAITRHLRYSTTEDVLHLLQLYTDALRSSDNNGSEPKFRLTCTNTNKLGDKVLRGGCSLAGFLVDRQQHSPAGGTLRMICEVWAQMLCSVGEQCSTGSHVKQLSSGGELVTVAALVANYMRSIRLSAYFQIDKRERAREW</sequence>
<dbReference type="InterPro" id="IPR025315">
    <property type="entry name" value="DUF4220"/>
</dbReference>
<dbReference type="AlphaFoldDB" id="J3N9S7"/>
<dbReference type="OMA" id="THTWCGL"/>
<reference evidence="4" key="1">
    <citation type="journal article" date="2013" name="Nat. Commun.">
        <title>Whole-genome sequencing of Oryza brachyantha reveals mechanisms underlying Oryza genome evolution.</title>
        <authorList>
            <person name="Chen J."/>
            <person name="Huang Q."/>
            <person name="Gao D."/>
            <person name="Wang J."/>
            <person name="Lang Y."/>
            <person name="Liu T."/>
            <person name="Li B."/>
            <person name="Bai Z."/>
            <person name="Luis Goicoechea J."/>
            <person name="Liang C."/>
            <person name="Chen C."/>
            <person name="Zhang W."/>
            <person name="Sun S."/>
            <person name="Liao Y."/>
            <person name="Zhang X."/>
            <person name="Yang L."/>
            <person name="Song C."/>
            <person name="Wang M."/>
            <person name="Shi J."/>
            <person name="Liu G."/>
            <person name="Liu J."/>
            <person name="Zhou H."/>
            <person name="Zhou W."/>
            <person name="Yu Q."/>
            <person name="An N."/>
            <person name="Chen Y."/>
            <person name="Cai Q."/>
            <person name="Wang B."/>
            <person name="Liu B."/>
            <person name="Min J."/>
            <person name="Huang Y."/>
            <person name="Wu H."/>
            <person name="Li Z."/>
            <person name="Zhang Y."/>
            <person name="Yin Y."/>
            <person name="Song W."/>
            <person name="Jiang J."/>
            <person name="Jackson S.A."/>
            <person name="Wing R.A."/>
            <person name="Wang J."/>
            <person name="Chen M."/>
        </authorList>
    </citation>
    <scope>NUCLEOTIDE SEQUENCE [LARGE SCALE GENOMIC DNA]</scope>
    <source>
        <strain evidence="4">cv. IRGC 101232</strain>
    </source>
</reference>
<dbReference type="Pfam" id="PF04578">
    <property type="entry name" value="DUF594"/>
    <property type="match status" value="1"/>
</dbReference>
<dbReference type="Gramene" id="OB11G25630.1">
    <property type="protein sequence ID" value="OB11G25630.1"/>
    <property type="gene ID" value="OB11G25630"/>
</dbReference>
<dbReference type="PANTHER" id="PTHR31325">
    <property type="entry name" value="OS01G0798800 PROTEIN-RELATED"/>
    <property type="match status" value="1"/>
</dbReference>
<organism evidence="4">
    <name type="scientific">Oryza brachyantha</name>
    <name type="common">malo sina</name>
    <dbReference type="NCBI Taxonomy" id="4533"/>
    <lineage>
        <taxon>Eukaryota</taxon>
        <taxon>Viridiplantae</taxon>
        <taxon>Streptophyta</taxon>
        <taxon>Embryophyta</taxon>
        <taxon>Tracheophyta</taxon>
        <taxon>Spermatophyta</taxon>
        <taxon>Magnoliopsida</taxon>
        <taxon>Liliopsida</taxon>
        <taxon>Poales</taxon>
        <taxon>Poaceae</taxon>
        <taxon>BOP clade</taxon>
        <taxon>Oryzoideae</taxon>
        <taxon>Oryzeae</taxon>
        <taxon>Oryzinae</taxon>
        <taxon>Oryza</taxon>
    </lineage>
</organism>
<evidence type="ECO:0000256" key="1">
    <source>
        <dbReference type="SAM" id="MobiDB-lite"/>
    </source>
</evidence>
<dbReference type="EnsemblPlants" id="OB11G25630.1">
    <property type="protein sequence ID" value="OB11G25630.1"/>
    <property type="gene ID" value="OB11G25630"/>
</dbReference>
<keyword evidence="2" id="KW-0812">Transmembrane</keyword>
<evidence type="ECO:0000259" key="3">
    <source>
        <dbReference type="Pfam" id="PF13968"/>
    </source>
</evidence>
<dbReference type="RefSeq" id="XP_015697797.1">
    <property type="nucleotide sequence ID" value="XM_015842311.1"/>
</dbReference>
<evidence type="ECO:0000313" key="5">
    <source>
        <dbReference type="Proteomes" id="UP000006038"/>
    </source>
</evidence>
<dbReference type="GeneID" id="102702983"/>
<dbReference type="Pfam" id="PF13968">
    <property type="entry name" value="DUF4220"/>
    <property type="match status" value="1"/>
</dbReference>
<dbReference type="KEGG" id="obr:102702983"/>
<gene>
    <name evidence="4" type="primary">LOC102702983</name>
</gene>
<keyword evidence="5" id="KW-1185">Reference proteome</keyword>
<feature type="transmembrane region" description="Helical" evidence="2">
    <location>
        <begin position="48"/>
        <end position="67"/>
    </location>
</feature>
<evidence type="ECO:0000313" key="4">
    <source>
        <dbReference type="EnsemblPlants" id="OB11G25630.1"/>
    </source>
</evidence>
<dbReference type="STRING" id="4533.J3N9S7"/>
<dbReference type="InterPro" id="IPR007658">
    <property type="entry name" value="DUF594"/>
</dbReference>
<dbReference type="OrthoDB" id="672509at2759"/>
<dbReference type="HOGENOM" id="CLU_009180_2_0_1"/>
<feature type="transmembrane region" description="Helical" evidence="2">
    <location>
        <begin position="311"/>
        <end position="333"/>
    </location>
</feature>
<feature type="transmembrane region" description="Helical" evidence="2">
    <location>
        <begin position="269"/>
        <end position="291"/>
    </location>
</feature>
<feature type="region of interest" description="Disordered" evidence="1">
    <location>
        <begin position="489"/>
        <end position="596"/>
    </location>
</feature>
<evidence type="ECO:0000256" key="2">
    <source>
        <dbReference type="SAM" id="Phobius"/>
    </source>
</evidence>
<proteinExistence type="predicted"/>
<protein>
    <recommendedName>
        <fullName evidence="3">DUF4220 domain-containing protein</fullName>
    </recommendedName>
</protein>
<dbReference type="RefSeq" id="XP_015697798.1">
    <property type="nucleotide sequence ID" value="XM_015842312.1"/>
</dbReference>
<dbReference type="Proteomes" id="UP000006038">
    <property type="component" value="Chromosome 11"/>
</dbReference>
<accession>J3N9S7</accession>
<keyword evidence="2" id="KW-1133">Transmembrane helix</keyword>
<feature type="transmembrane region" description="Helical" evidence="2">
    <location>
        <begin position="14"/>
        <end position="36"/>
    </location>
</feature>
<feature type="transmembrane region" description="Helical" evidence="2">
    <location>
        <begin position="113"/>
        <end position="133"/>
    </location>
</feature>
<feature type="transmembrane region" description="Helical" evidence="2">
    <location>
        <begin position="79"/>
        <end position="101"/>
    </location>
</feature>
<feature type="compositionally biased region" description="Low complexity" evidence="1">
    <location>
        <begin position="565"/>
        <end position="576"/>
    </location>
</feature>
<feature type="compositionally biased region" description="Low complexity" evidence="1">
    <location>
        <begin position="489"/>
        <end position="499"/>
    </location>
</feature>